<sequence>MPFGPTSSLLSSNNQMSLGSKNKSNSVHFKDVPEVDINPQYMSSYRANTLYINTAQPERQVIGKRNVRITAKNKPTITEDVRSHIPPEPFHVSELNSWNAISSLSPRNKMKDLSKVSEKSKALEKLKEVINFQKHNRSSSDHDISQPTSTDVMNYVHGDMGRKIAVVSAPPVYKGFNEAKTRVRSVVRLNEDETIKSTIKSSNETKRKKESAKVNVTDHRPTARKSRKTGKPTILERNQFSTTPSSWKKGKVIAERILQIPSQKNENFAPDTILRLHQPPAEEPPLSGSSQLTEDHHVTDAQDVPGILSEQTRSILHDIQLTPTKQTRKPMKRRPKPTTLSAHKTKSGAGQKPPKIRHYDRDEVKHYMAGQKLARKKEMLDSMKKQKEAKERKLQQLKMLDEKRKEGRWKTHHEKTQKSYADSVDLTAIS</sequence>
<dbReference type="EMBL" id="EAAA01002944">
    <property type="status" value="NOT_ANNOTATED_CDS"/>
    <property type="molecule type" value="Genomic_DNA"/>
</dbReference>
<feature type="compositionally biased region" description="Basic residues" evidence="1">
    <location>
        <begin position="326"/>
        <end position="336"/>
    </location>
</feature>
<feature type="region of interest" description="Disordered" evidence="1">
    <location>
        <begin position="322"/>
        <end position="430"/>
    </location>
</feature>
<dbReference type="Ensembl" id="ENSCINT00000024321.2">
    <property type="protein sequence ID" value="ENSCINP00000024075.2"/>
    <property type="gene ID" value="ENSCING00000013024.2"/>
</dbReference>
<dbReference type="PANTHER" id="PTHR13958:SF3">
    <property type="entry name" value="CAP-GLY DOMAIN-CONTAINING PROTEIN-RELATED"/>
    <property type="match status" value="1"/>
</dbReference>
<dbReference type="GeneTree" id="ENSGT00940000155130"/>
<organism evidence="2 3">
    <name type="scientific">Ciona intestinalis</name>
    <name type="common">Transparent sea squirt</name>
    <name type="synonym">Ascidia intestinalis</name>
    <dbReference type="NCBI Taxonomy" id="7719"/>
    <lineage>
        <taxon>Eukaryota</taxon>
        <taxon>Metazoa</taxon>
        <taxon>Chordata</taxon>
        <taxon>Tunicata</taxon>
        <taxon>Ascidiacea</taxon>
        <taxon>Phlebobranchia</taxon>
        <taxon>Cionidae</taxon>
        <taxon>Ciona</taxon>
    </lineage>
</organism>
<feature type="compositionally biased region" description="Low complexity" evidence="1">
    <location>
        <begin position="7"/>
        <end position="20"/>
    </location>
</feature>
<protein>
    <recommendedName>
        <fullName evidence="4">ALMS motif domain-containing protein</fullName>
    </recommendedName>
</protein>
<reference evidence="3" key="1">
    <citation type="journal article" date="2002" name="Science">
        <title>The draft genome of Ciona intestinalis: insights into chordate and vertebrate origins.</title>
        <authorList>
            <person name="Dehal P."/>
            <person name="Satou Y."/>
            <person name="Campbell R.K."/>
            <person name="Chapman J."/>
            <person name="Degnan B."/>
            <person name="De Tomaso A."/>
            <person name="Davidson B."/>
            <person name="Di Gregorio A."/>
            <person name="Gelpke M."/>
            <person name="Goodstein D.M."/>
            <person name="Harafuji N."/>
            <person name="Hastings K.E."/>
            <person name="Ho I."/>
            <person name="Hotta K."/>
            <person name="Huang W."/>
            <person name="Kawashima T."/>
            <person name="Lemaire P."/>
            <person name="Martinez D."/>
            <person name="Meinertzhagen I.A."/>
            <person name="Necula S."/>
            <person name="Nonaka M."/>
            <person name="Putnam N."/>
            <person name="Rash S."/>
            <person name="Saiga H."/>
            <person name="Satake M."/>
            <person name="Terry A."/>
            <person name="Yamada L."/>
            <person name="Wang H.G."/>
            <person name="Awazu S."/>
            <person name="Azumi K."/>
            <person name="Boore J."/>
            <person name="Branno M."/>
            <person name="Chin-Bow S."/>
            <person name="DeSantis R."/>
            <person name="Doyle S."/>
            <person name="Francino P."/>
            <person name="Keys D.N."/>
            <person name="Haga S."/>
            <person name="Hayashi H."/>
            <person name="Hino K."/>
            <person name="Imai K.S."/>
            <person name="Inaba K."/>
            <person name="Kano S."/>
            <person name="Kobayashi K."/>
            <person name="Kobayashi M."/>
            <person name="Lee B.I."/>
            <person name="Makabe K.W."/>
            <person name="Manohar C."/>
            <person name="Matassi G."/>
            <person name="Medina M."/>
            <person name="Mochizuki Y."/>
            <person name="Mount S."/>
            <person name="Morishita T."/>
            <person name="Miura S."/>
            <person name="Nakayama A."/>
            <person name="Nishizaka S."/>
            <person name="Nomoto H."/>
            <person name="Ohta F."/>
            <person name="Oishi K."/>
            <person name="Rigoutsos I."/>
            <person name="Sano M."/>
            <person name="Sasaki A."/>
            <person name="Sasakura Y."/>
            <person name="Shoguchi E."/>
            <person name="Shin-i T."/>
            <person name="Spagnuolo A."/>
            <person name="Stainier D."/>
            <person name="Suzuki M.M."/>
            <person name="Tassy O."/>
            <person name="Takatori N."/>
            <person name="Tokuoka M."/>
            <person name="Yagi K."/>
            <person name="Yoshizaki F."/>
            <person name="Wada S."/>
            <person name="Zhang C."/>
            <person name="Hyatt P.D."/>
            <person name="Larimer F."/>
            <person name="Detter C."/>
            <person name="Doggett N."/>
            <person name="Glavina T."/>
            <person name="Hawkins T."/>
            <person name="Richardson P."/>
            <person name="Lucas S."/>
            <person name="Kohara Y."/>
            <person name="Levine M."/>
            <person name="Satoh N."/>
            <person name="Rokhsar D.S."/>
        </authorList>
    </citation>
    <scope>NUCLEOTIDE SEQUENCE [LARGE SCALE GENOMIC DNA]</scope>
</reference>
<feature type="compositionally biased region" description="Basic and acidic residues" evidence="1">
    <location>
        <begin position="376"/>
        <end position="417"/>
    </location>
</feature>
<feature type="compositionally biased region" description="Basic and acidic residues" evidence="1">
    <location>
        <begin position="357"/>
        <end position="366"/>
    </location>
</feature>
<reference evidence="2" key="4">
    <citation type="submission" date="2025-09" db="UniProtKB">
        <authorList>
            <consortium name="Ensembl"/>
        </authorList>
    </citation>
    <scope>IDENTIFICATION</scope>
</reference>
<dbReference type="InterPro" id="IPR028750">
    <property type="entry name" value="CEP350/CC187"/>
</dbReference>
<evidence type="ECO:0000256" key="1">
    <source>
        <dbReference type="SAM" id="MobiDB-lite"/>
    </source>
</evidence>
<dbReference type="Proteomes" id="UP000008144">
    <property type="component" value="Chromosome 9"/>
</dbReference>
<dbReference type="GO" id="GO:0005813">
    <property type="term" value="C:centrosome"/>
    <property type="evidence" value="ECO:0007669"/>
    <property type="project" value="InterPro"/>
</dbReference>
<dbReference type="InParanoid" id="F6UG30"/>
<reference evidence="2" key="2">
    <citation type="journal article" date="2008" name="Genome Biol.">
        <title>Improved genome assembly and evidence-based global gene model set for the chordate Ciona intestinalis: new insight into intron and operon populations.</title>
        <authorList>
            <person name="Satou Y."/>
            <person name="Mineta K."/>
            <person name="Ogasawara M."/>
            <person name="Sasakura Y."/>
            <person name="Shoguchi E."/>
            <person name="Ueno K."/>
            <person name="Yamada L."/>
            <person name="Matsumoto J."/>
            <person name="Wasserscheid J."/>
            <person name="Dewar K."/>
            <person name="Wiley G.B."/>
            <person name="Macmil S.L."/>
            <person name="Roe B.A."/>
            <person name="Zeller R.W."/>
            <person name="Hastings K.E."/>
            <person name="Lemaire P."/>
            <person name="Lindquist E."/>
            <person name="Endo T."/>
            <person name="Hotta K."/>
            <person name="Inaba K."/>
        </authorList>
    </citation>
    <scope>NUCLEOTIDE SEQUENCE [LARGE SCALE GENOMIC DNA]</scope>
    <source>
        <strain evidence="2">wild type</strain>
    </source>
</reference>
<accession>F6UG30</accession>
<keyword evidence="3" id="KW-1185">Reference proteome</keyword>
<dbReference type="GO" id="GO:0008017">
    <property type="term" value="F:microtubule binding"/>
    <property type="evidence" value="ECO:0007669"/>
    <property type="project" value="InterPro"/>
</dbReference>
<proteinExistence type="predicted"/>
<dbReference type="HOGENOM" id="CLU_638656_0_0_1"/>
<name>F6UG30_CIOIN</name>
<evidence type="ECO:0008006" key="4">
    <source>
        <dbReference type="Google" id="ProtNLM"/>
    </source>
</evidence>
<dbReference type="AlphaFoldDB" id="F6UG30"/>
<feature type="region of interest" description="Disordered" evidence="1">
    <location>
        <begin position="200"/>
        <end position="231"/>
    </location>
</feature>
<dbReference type="PANTHER" id="PTHR13958">
    <property type="entry name" value="CENTROSOME-ASSOCIATED PROTEIN 350"/>
    <property type="match status" value="1"/>
</dbReference>
<dbReference type="EMBL" id="EAAA01002945">
    <property type="status" value="NOT_ANNOTATED_CDS"/>
    <property type="molecule type" value="Genomic_DNA"/>
</dbReference>
<dbReference type="GO" id="GO:0034453">
    <property type="term" value="P:microtubule anchoring"/>
    <property type="evidence" value="ECO:0007669"/>
    <property type="project" value="InterPro"/>
</dbReference>
<dbReference type="STRING" id="7719.ENSCINP00000024075"/>
<evidence type="ECO:0000313" key="3">
    <source>
        <dbReference type="Proteomes" id="UP000008144"/>
    </source>
</evidence>
<evidence type="ECO:0000313" key="2">
    <source>
        <dbReference type="Ensembl" id="ENSCINP00000024075.2"/>
    </source>
</evidence>
<reference evidence="2" key="3">
    <citation type="submission" date="2025-08" db="UniProtKB">
        <authorList>
            <consortium name="Ensembl"/>
        </authorList>
    </citation>
    <scope>IDENTIFICATION</scope>
</reference>
<feature type="region of interest" description="Disordered" evidence="1">
    <location>
        <begin position="1"/>
        <end position="26"/>
    </location>
</feature>